<name>V5IJQ8_IXORI</name>
<organism evidence="1">
    <name type="scientific">Ixodes ricinus</name>
    <name type="common">Common tick</name>
    <name type="synonym">Acarus ricinus</name>
    <dbReference type="NCBI Taxonomy" id="34613"/>
    <lineage>
        <taxon>Eukaryota</taxon>
        <taxon>Metazoa</taxon>
        <taxon>Ecdysozoa</taxon>
        <taxon>Arthropoda</taxon>
        <taxon>Chelicerata</taxon>
        <taxon>Arachnida</taxon>
        <taxon>Acari</taxon>
        <taxon>Parasitiformes</taxon>
        <taxon>Ixodida</taxon>
        <taxon>Ixodoidea</taxon>
        <taxon>Ixodidae</taxon>
        <taxon>Ixodinae</taxon>
        <taxon>Ixodes</taxon>
    </lineage>
</organism>
<dbReference type="InterPro" id="IPR036880">
    <property type="entry name" value="Kunitz_BPTI_sf"/>
</dbReference>
<reference evidence="1" key="1">
    <citation type="journal article" date="2015" name="Sci. Rep.">
        <title>Tissue- and time-dependent transcription in Ixodes ricinus salivary glands and midguts when blood feeding on the vertebrate host.</title>
        <authorList>
            <person name="Kotsyfakis M."/>
            <person name="Schwarz A."/>
            <person name="Erhart J."/>
            <person name="Ribeiro J.M."/>
        </authorList>
    </citation>
    <scope>NUCLEOTIDE SEQUENCE</scope>
    <source>
        <tissue evidence="1">Salivary gland and midgut</tissue>
    </source>
</reference>
<dbReference type="EMBL" id="GANP01001012">
    <property type="protein sequence ID" value="JAB83456.1"/>
    <property type="molecule type" value="mRNA"/>
</dbReference>
<feature type="non-terminal residue" evidence="1">
    <location>
        <position position="1"/>
    </location>
</feature>
<accession>V5IJQ8</accession>
<evidence type="ECO:0000313" key="1">
    <source>
        <dbReference type="EMBL" id="JAB83456.1"/>
    </source>
</evidence>
<proteinExistence type="evidence at transcript level"/>
<dbReference type="GO" id="GO:0004867">
    <property type="term" value="F:serine-type endopeptidase inhibitor activity"/>
    <property type="evidence" value="ECO:0007669"/>
    <property type="project" value="InterPro"/>
</dbReference>
<sequence>ICFIAVIAYSMGRLSEQQCRSPIPITSCAENAHLRTIYSFNNNTEQCEPVKQSCGQGMNQFEKRDCRKTECPYGKHSQSERLSWYPGGKVPLSYSNSARPRWRTGAS</sequence>
<dbReference type="AlphaFoldDB" id="V5IJQ8"/>
<protein>
    <submittedName>
        <fullName evidence="1">Putative tick kunitz 56</fullName>
    </submittedName>
</protein>
<dbReference type="SUPFAM" id="SSF57362">
    <property type="entry name" value="BPTI-like"/>
    <property type="match status" value="1"/>
</dbReference>